<dbReference type="Gene3D" id="3.10.450.50">
    <property type="match status" value="1"/>
</dbReference>
<organism evidence="1 2">
    <name type="scientific">Pseudomonas saxonica</name>
    <dbReference type="NCBI Taxonomy" id="2600598"/>
    <lineage>
        <taxon>Bacteria</taxon>
        <taxon>Pseudomonadati</taxon>
        <taxon>Pseudomonadota</taxon>
        <taxon>Gammaproteobacteria</taxon>
        <taxon>Pseudomonadales</taxon>
        <taxon>Pseudomonadaceae</taxon>
        <taxon>Pseudomonas</taxon>
    </lineage>
</organism>
<dbReference type="EMBL" id="VFIP01000012">
    <property type="protein sequence ID" value="TWR96406.1"/>
    <property type="molecule type" value="Genomic_DNA"/>
</dbReference>
<dbReference type="RefSeq" id="WP_146425983.1">
    <property type="nucleotide sequence ID" value="NZ_VFIP01000012.1"/>
</dbReference>
<comment type="caution">
    <text evidence="1">The sequence shown here is derived from an EMBL/GenBank/DDBJ whole genome shotgun (WGS) entry which is preliminary data.</text>
</comment>
<accession>A0A5C5PZ80</accession>
<proteinExistence type="predicted"/>
<dbReference type="InterPro" id="IPR032710">
    <property type="entry name" value="NTF2-like_dom_sf"/>
</dbReference>
<reference evidence="1 2" key="1">
    <citation type="submission" date="2019-06" db="EMBL/GenBank/DDBJ databases">
        <title>Pseudomonas bimorpha sp. nov. isolated from bovine raw milk and skim milk concentrate.</title>
        <authorList>
            <person name="Hofmann K."/>
            <person name="Huptas C."/>
            <person name="Doll E."/>
            <person name="Scherer S."/>
            <person name="Wenning M."/>
        </authorList>
    </citation>
    <scope>NUCLEOTIDE SEQUENCE [LARGE SCALE GENOMIC DNA]</scope>
    <source>
        <strain evidence="1 2">DSM 108990</strain>
    </source>
</reference>
<name>A0A5C5PZ80_9PSED</name>
<dbReference type="OrthoDB" id="8912060at2"/>
<evidence type="ECO:0000313" key="2">
    <source>
        <dbReference type="Proteomes" id="UP000317901"/>
    </source>
</evidence>
<protein>
    <submittedName>
        <fullName evidence="1">DUF4440 domain-containing protein</fullName>
    </submittedName>
</protein>
<dbReference type="AlphaFoldDB" id="A0A5C5PZ80"/>
<dbReference type="InterPro" id="IPR016918">
    <property type="entry name" value="UCP029394"/>
</dbReference>
<dbReference type="SUPFAM" id="SSF54427">
    <property type="entry name" value="NTF2-like"/>
    <property type="match status" value="1"/>
</dbReference>
<gene>
    <name evidence="1" type="ORF">FJD37_08755</name>
</gene>
<dbReference type="PIRSF" id="PIRSF029394">
    <property type="entry name" value="UCP029394"/>
    <property type="match status" value="1"/>
</dbReference>
<dbReference type="Proteomes" id="UP000317901">
    <property type="component" value="Unassembled WGS sequence"/>
</dbReference>
<evidence type="ECO:0000313" key="1">
    <source>
        <dbReference type="EMBL" id="TWR96406.1"/>
    </source>
</evidence>
<sequence length="130" mass="14761">MTDYSPYFDLVEETLAEIENWFSGLSSVLPTLLARFSDEFSMITPSAKVLDLNGMEELFEQLRGTRPGLVITLSELKGIALYNEGAVISYRELQEVDNTLLNDRRATVVFEKDASGKVLWRHLHETFIAD</sequence>